<feature type="compositionally biased region" description="Polar residues" evidence="6">
    <location>
        <begin position="170"/>
        <end position="192"/>
    </location>
</feature>
<feature type="compositionally biased region" description="Polar residues" evidence="6">
    <location>
        <begin position="152"/>
        <end position="161"/>
    </location>
</feature>
<feature type="region of interest" description="Disordered" evidence="6">
    <location>
        <begin position="323"/>
        <end position="368"/>
    </location>
</feature>
<dbReference type="Gene3D" id="1.10.418.20">
    <property type="match status" value="1"/>
</dbReference>
<evidence type="ECO:0000256" key="2">
    <source>
        <dbReference type="ARBA" id="ARBA00022553"/>
    </source>
</evidence>
<gene>
    <name evidence="8" type="ORF">PSFLO_05894</name>
</gene>
<evidence type="ECO:0000256" key="1">
    <source>
        <dbReference type="ARBA" id="ARBA00005234"/>
    </source>
</evidence>
<evidence type="ECO:0000256" key="5">
    <source>
        <dbReference type="ARBA" id="ARBA00022801"/>
    </source>
</evidence>
<evidence type="ECO:0000313" key="9">
    <source>
        <dbReference type="Proteomes" id="UP000323386"/>
    </source>
</evidence>
<dbReference type="InterPro" id="IPR038765">
    <property type="entry name" value="Papain-like_cys_pep_sf"/>
</dbReference>
<dbReference type="PANTHER" id="PTHR46896">
    <property type="entry name" value="SENTRIN-SPECIFIC PROTEASE"/>
    <property type="match status" value="1"/>
</dbReference>
<feature type="compositionally biased region" description="Basic and acidic residues" evidence="6">
    <location>
        <begin position="592"/>
        <end position="605"/>
    </location>
</feature>
<dbReference type="PANTHER" id="PTHR46896:SF3">
    <property type="entry name" value="FI06413P-RELATED"/>
    <property type="match status" value="1"/>
</dbReference>
<feature type="compositionally biased region" description="Low complexity" evidence="6">
    <location>
        <begin position="923"/>
        <end position="939"/>
    </location>
</feature>
<comment type="similarity">
    <text evidence="1">Belongs to the peptidase C48 family.</text>
</comment>
<feature type="compositionally biased region" description="Basic and acidic residues" evidence="6">
    <location>
        <begin position="825"/>
        <end position="848"/>
    </location>
</feature>
<feature type="compositionally biased region" description="Acidic residues" evidence="6">
    <location>
        <begin position="1070"/>
        <end position="1089"/>
    </location>
</feature>
<feature type="compositionally biased region" description="Basic residues" evidence="6">
    <location>
        <begin position="1124"/>
        <end position="1137"/>
    </location>
</feature>
<reference evidence="8 9" key="1">
    <citation type="submission" date="2018-03" db="EMBL/GenBank/DDBJ databases">
        <authorList>
            <person name="Guldener U."/>
        </authorList>
    </citation>
    <scope>NUCLEOTIDE SEQUENCE [LARGE SCALE GENOMIC DNA]</scope>
    <source>
        <strain evidence="8 9">DAOM196992</strain>
    </source>
</reference>
<evidence type="ECO:0000313" key="8">
    <source>
        <dbReference type="EMBL" id="SPO40412.1"/>
    </source>
</evidence>
<keyword evidence="5" id="KW-0378">Hydrolase</keyword>
<dbReference type="GO" id="GO:0005634">
    <property type="term" value="C:nucleus"/>
    <property type="evidence" value="ECO:0007669"/>
    <property type="project" value="TreeGrafter"/>
</dbReference>
<feature type="region of interest" description="Disordered" evidence="6">
    <location>
        <begin position="152"/>
        <end position="305"/>
    </location>
</feature>
<feature type="compositionally biased region" description="Basic and acidic residues" evidence="6">
    <location>
        <begin position="1432"/>
        <end position="1451"/>
    </location>
</feature>
<feature type="domain" description="Ubiquitin-like protease family profile" evidence="7">
    <location>
        <begin position="688"/>
        <end position="1379"/>
    </location>
</feature>
<protein>
    <recommendedName>
        <fullName evidence="7">Ubiquitin-like protease family profile domain-containing protein</fullName>
    </recommendedName>
</protein>
<dbReference type="InterPro" id="IPR003653">
    <property type="entry name" value="Peptidase_C48_C"/>
</dbReference>
<dbReference type="GO" id="GO:0016926">
    <property type="term" value="P:protein desumoylation"/>
    <property type="evidence" value="ECO:0007669"/>
    <property type="project" value="TreeGrafter"/>
</dbReference>
<keyword evidence="2" id="KW-0597">Phosphoprotein</keyword>
<feature type="compositionally biased region" description="Basic and acidic residues" evidence="6">
    <location>
        <begin position="1509"/>
        <end position="1518"/>
    </location>
</feature>
<keyword evidence="9" id="KW-1185">Reference proteome</keyword>
<dbReference type="EMBL" id="OOIP01000019">
    <property type="protein sequence ID" value="SPO40412.1"/>
    <property type="molecule type" value="Genomic_DNA"/>
</dbReference>
<dbReference type="GO" id="GO:0006508">
    <property type="term" value="P:proteolysis"/>
    <property type="evidence" value="ECO:0007669"/>
    <property type="project" value="UniProtKB-KW"/>
</dbReference>
<feature type="compositionally biased region" description="Low complexity" evidence="6">
    <location>
        <begin position="967"/>
        <end position="976"/>
    </location>
</feature>
<feature type="compositionally biased region" description="Low complexity" evidence="6">
    <location>
        <begin position="1009"/>
        <end position="1029"/>
    </location>
</feature>
<feature type="compositionally biased region" description="Pro residues" evidence="6">
    <location>
        <begin position="1615"/>
        <end position="1627"/>
    </location>
</feature>
<feature type="compositionally biased region" description="Pro residues" evidence="6">
    <location>
        <begin position="1587"/>
        <end position="1598"/>
    </location>
</feature>
<dbReference type="OrthoDB" id="442460at2759"/>
<name>A0A5C3F7P0_9BASI</name>
<feature type="compositionally biased region" description="Low complexity" evidence="6">
    <location>
        <begin position="1604"/>
        <end position="1614"/>
    </location>
</feature>
<feature type="compositionally biased region" description="Low complexity" evidence="6">
    <location>
        <begin position="1628"/>
        <end position="1637"/>
    </location>
</feature>
<evidence type="ECO:0000256" key="6">
    <source>
        <dbReference type="SAM" id="MobiDB-lite"/>
    </source>
</evidence>
<feature type="region of interest" description="Disordered" evidence="6">
    <location>
        <begin position="792"/>
        <end position="1298"/>
    </location>
</feature>
<accession>A0A5C3F7P0</accession>
<feature type="compositionally biased region" description="Low complexity" evidence="6">
    <location>
        <begin position="202"/>
        <end position="212"/>
    </location>
</feature>
<feature type="compositionally biased region" description="Basic and acidic residues" evidence="6">
    <location>
        <begin position="18"/>
        <end position="28"/>
    </location>
</feature>
<dbReference type="PROSITE" id="PS50600">
    <property type="entry name" value="ULP_PROTEASE"/>
    <property type="match status" value="1"/>
</dbReference>
<sequence>MPSGAGGGFGRRGAGHGDMYKTGHERGKMSTLHGNPSSGKQRTKITAPPVGATAPEPSTPSRTGNRIQKPGEFDPKAGKGNRHSSAVKFPYGQIGQDNLYPDESAAGPARRNQATRAPATLNLNHGSSRIHEGPAARQGVVGGHVRHYEAINSSSYPTNGAGSRHHAPAATSNETTYYLSSSNDEEQATQATPAEKKHIRFPSPEVEVVSPSDSRPAPTKSSPWEINPALQRKDARRHDEQQKKDGAEAGPSYHVGQRPNGPIQLETSDEPGKTSADPIVVGSQDTREDPGARKGSKRRERDAPYITAAAAASSSATLRAGQLAPISSSIPTGKAARMRPRSAGRSPDMEKAATTSPSRQRNAAKRGQGIVGTAVSDDHDRARPSHVQGVIRTLRLQSFTISDVWRSHPENNDLELVDHRFKLVITQKSSQRQLTISKDDIALVKRSEPFAYRHPVAQLQLKPGSQTLKTIAKFWPEFDPKAISDAAGIILVPLLEQQQEGVWDELLESWDSQPHVEVHELDKNAAKTMTEIASQPSPARWPQPSEGSPTSGSLKGAGQLASAISGSIKRPRQAITPGENRQDFSESPPRQAPREPNGRLQRSEKTFNLTNGEARQEARVDGAPRSSHAAASASATVSGRSARSQQHKASPTGGASVLASAPEPPAKKPERSGNEQVLRFPYEGIGAVTLLESDLDRLNDGEFLNDTLIEFGLKRLLDGIRQRQPALADQIHVFSSFFYKRLTEFEVSKSYLNVRKWTNKFDLFSKRYIVVPINEDFHWYLAIIVNPHYMTKPAPPPPPRPEPKVTRSNRGRIPDSESDDTPALESRRPRVADARRLNHPGDTEETFKYSDATAVARQLLQPKEGSSGDDGDCDRRHGPSAGGVESDAIMTPPPPASGPASSIDLKSPFRSGGKHSRQASGHSELAAPAASSSAREPSPTRGKKRDAHGDVKAASLAETAQGVDVGSSLERLSLSPPSNPRPPSTNRIVPVIDQRPGNLHPTEHKAMDDQASTRSSSSDDTVATAVDAAPDAHEAQGPTGFSMLEDEGERVSRADYGDRTGTLPRSGDAMQEDSMEGFGYDDDDDDDTEFINPVGPRDAPVDMDVDVDDSQDRSTMLDASARTLPRKRSSIPRRHFGHTLERRGTSSTDGEADAEATGGTDANSGFSLLDEQGDRKGGPDWSLLDHVRDPQRGSRVGGGPAVPSASPERPAAKPSSPTKIVPGAGRTVSPPPEPVNETTGRPHKAARTTNDTAYRPTSTSASTGNSKTYSSRHRPAPASGLANGSRSPSMPARTASTGADLNLEQTVIITFDSLMFARPDVKKNLRAYLFLEAQDKGKLEDAGTTLDKAPQPCYVKAIVPKQPNYADCGIYLLHYFDRFFSDPPAFLQLVMTKSRVERKEWEPERVSGKRDHWKAEIRRLGEDWKQWKARKDEEQKRLKSEAEDKARKVADETGAAAATATEGGADAAKLVQPTATTATTVATSASPKASPPPVSTEEAQKQQQQQQREGSHEQRPTRAGDPSEADNKLSTRTSAPAENEARQPDAPSSSLTTTGSGPASPIGSFGDEEVGAAGAAAKDEEGRAVQPTPPPPPPPQPLQPSTDAAVTKPAKTTQPTPPPPPPRPPEAPATASPASATKRADEARPRPRSRAATPIPPTPRLTATTGSTPRRSKRLSGDGGGSSKAKTKTKAKTTAINTVDEAIVIQDSEDEE</sequence>
<feature type="compositionally biased region" description="Low complexity" evidence="6">
    <location>
        <begin position="1452"/>
        <end position="1488"/>
    </location>
</feature>
<feature type="compositionally biased region" description="Gly residues" evidence="6">
    <location>
        <begin position="1"/>
        <end position="12"/>
    </location>
</feature>
<dbReference type="GO" id="GO:0005737">
    <property type="term" value="C:cytoplasm"/>
    <property type="evidence" value="ECO:0007669"/>
    <property type="project" value="TreeGrafter"/>
</dbReference>
<feature type="region of interest" description="Disordered" evidence="6">
    <location>
        <begin position="1"/>
        <end position="113"/>
    </location>
</feature>
<dbReference type="Proteomes" id="UP000323386">
    <property type="component" value="Unassembled WGS sequence"/>
</dbReference>
<keyword evidence="4" id="KW-0833">Ubl conjugation pathway</keyword>
<feature type="compositionally biased region" description="Basic and acidic residues" evidence="6">
    <location>
        <begin position="231"/>
        <end position="247"/>
    </location>
</feature>
<feature type="compositionally biased region" description="Basic and acidic residues" evidence="6">
    <location>
        <begin position="1172"/>
        <end position="1192"/>
    </location>
</feature>
<organism evidence="8 9">
    <name type="scientific">Pseudozyma flocculosa</name>
    <dbReference type="NCBI Taxonomy" id="84751"/>
    <lineage>
        <taxon>Eukaryota</taxon>
        <taxon>Fungi</taxon>
        <taxon>Dikarya</taxon>
        <taxon>Basidiomycota</taxon>
        <taxon>Ustilaginomycotina</taxon>
        <taxon>Ustilaginomycetes</taxon>
        <taxon>Ustilaginales</taxon>
        <taxon>Ustilaginaceae</taxon>
        <taxon>Pseudozyma</taxon>
    </lineage>
</organism>
<dbReference type="GO" id="GO:0070139">
    <property type="term" value="F:SUMO-specific endopeptidase activity"/>
    <property type="evidence" value="ECO:0007669"/>
    <property type="project" value="TreeGrafter"/>
</dbReference>
<feature type="compositionally biased region" description="Basic and acidic residues" evidence="6">
    <location>
        <begin position="1049"/>
        <end position="1058"/>
    </location>
</feature>
<evidence type="ECO:0000259" key="7">
    <source>
        <dbReference type="PROSITE" id="PS50600"/>
    </source>
</evidence>
<evidence type="ECO:0000256" key="4">
    <source>
        <dbReference type="ARBA" id="ARBA00022786"/>
    </source>
</evidence>
<dbReference type="Pfam" id="PF02902">
    <property type="entry name" value="Peptidase_C48"/>
    <property type="match status" value="2"/>
</dbReference>
<feature type="compositionally biased region" description="Low complexity" evidence="6">
    <location>
        <begin position="1546"/>
        <end position="1561"/>
    </location>
</feature>
<feature type="compositionally biased region" description="Polar residues" evidence="6">
    <location>
        <begin position="1282"/>
        <end position="1298"/>
    </location>
</feature>
<evidence type="ECO:0000256" key="3">
    <source>
        <dbReference type="ARBA" id="ARBA00022670"/>
    </source>
</evidence>
<feature type="compositionally biased region" description="Low complexity" evidence="6">
    <location>
        <begin position="623"/>
        <end position="644"/>
    </location>
</feature>
<dbReference type="Gene3D" id="3.40.395.10">
    <property type="entry name" value="Adenoviral Proteinase, Chain A"/>
    <property type="match status" value="1"/>
</dbReference>
<feature type="region of interest" description="Disordered" evidence="6">
    <location>
        <begin position="531"/>
        <end position="675"/>
    </location>
</feature>
<keyword evidence="3" id="KW-0645">Protease</keyword>
<feature type="compositionally biased region" description="Polar residues" evidence="6">
    <location>
        <begin position="1247"/>
        <end position="1269"/>
    </location>
</feature>
<dbReference type="SUPFAM" id="SSF54001">
    <property type="entry name" value="Cysteine proteinases"/>
    <property type="match status" value="1"/>
</dbReference>
<feature type="region of interest" description="Disordered" evidence="6">
    <location>
        <begin position="1432"/>
        <end position="1695"/>
    </location>
</feature>
<dbReference type="InterPro" id="IPR051947">
    <property type="entry name" value="Sentrin-specific_protease"/>
</dbReference>
<proteinExistence type="inferred from homology"/>